<organism evidence="3 4">
    <name type="scientific">Putridiphycobacter roseus</name>
    <dbReference type="NCBI Taxonomy" id="2219161"/>
    <lineage>
        <taxon>Bacteria</taxon>
        <taxon>Pseudomonadati</taxon>
        <taxon>Bacteroidota</taxon>
        <taxon>Flavobacteriia</taxon>
        <taxon>Flavobacteriales</taxon>
        <taxon>Crocinitomicaceae</taxon>
        <taxon>Putridiphycobacter</taxon>
    </lineage>
</organism>
<dbReference type="OrthoDB" id="1490051at2"/>
<accession>A0A2W1N2G4</accession>
<gene>
    <name evidence="3" type="ORF">DNU06_01245</name>
</gene>
<dbReference type="Proteomes" id="UP000249248">
    <property type="component" value="Unassembled WGS sequence"/>
</dbReference>
<dbReference type="RefSeq" id="WP_111061387.1">
    <property type="nucleotide sequence ID" value="NZ_JBHUCU010000007.1"/>
</dbReference>
<dbReference type="Pfam" id="PF18962">
    <property type="entry name" value="Por_Secre_tail"/>
    <property type="match status" value="1"/>
</dbReference>
<comment type="caution">
    <text evidence="3">The sequence shown here is derived from an EMBL/GenBank/DDBJ whole genome shotgun (WGS) entry which is preliminary data.</text>
</comment>
<reference evidence="3 4" key="1">
    <citation type="submission" date="2018-06" db="EMBL/GenBank/DDBJ databases">
        <title>The draft genome sequence of Crocinitomix sp. SM1701.</title>
        <authorList>
            <person name="Zhang X."/>
        </authorList>
    </citation>
    <scope>NUCLEOTIDE SEQUENCE [LARGE SCALE GENOMIC DNA]</scope>
    <source>
        <strain evidence="3 4">SM1701</strain>
    </source>
</reference>
<protein>
    <recommendedName>
        <fullName evidence="2">Secretion system C-terminal sorting domain-containing protein</fullName>
    </recommendedName>
</protein>
<evidence type="ECO:0000259" key="2">
    <source>
        <dbReference type="Pfam" id="PF18962"/>
    </source>
</evidence>
<dbReference type="AlphaFoldDB" id="A0A2W1N2G4"/>
<keyword evidence="4" id="KW-1185">Reference proteome</keyword>
<keyword evidence="1" id="KW-0732">Signal</keyword>
<evidence type="ECO:0000256" key="1">
    <source>
        <dbReference type="ARBA" id="ARBA00022729"/>
    </source>
</evidence>
<dbReference type="EMBL" id="QKSB01000001">
    <property type="protein sequence ID" value="PZE18487.1"/>
    <property type="molecule type" value="Genomic_DNA"/>
</dbReference>
<feature type="domain" description="Secretion system C-terminal sorting" evidence="2">
    <location>
        <begin position="545"/>
        <end position="617"/>
    </location>
</feature>
<dbReference type="NCBIfam" id="TIGR04183">
    <property type="entry name" value="Por_Secre_tail"/>
    <property type="match status" value="1"/>
</dbReference>
<sequence length="620" mass="64141">MRILLSLIILGIISPLYGQEINGYARVSLIATVVVTLSDVDETYGTFEAGEQVIIMQMQDDVIGANTSDNTNFGLLSAINSAGLYEVRTIVSQVELFGTPTVITLDYPLTNAYNLGANGSVQLITFPKFGSPDYTCGNLSSSPWNGTTGGVLAFQVPGYLTIGGDLLVDGTGFLGAVANGGNSTGCTGSSNYRVAANANFAKKGEGIYKFTNLNYDSGRARILNGGGGGNSHNAGGGGGGNYTQGGLGGPGWPNCTPTAGGMGGIDLSTQINASRYFMGGGGGAGEGNNGGSQNAGNGGGIIMIKANEIKTTGSCGSGHLISASGQSVSSGSGGDGNSGGGAGGTILVDVNTWSIAAGCPVTLQANGGNGGNVTNAGEHGGGGGGGQGAVIYSIALPTANTTTITQSGLGGLNCISCTSAGNGSGTNNSGIIANSTGPLPIELTYFNALLNENEKVNLEWQTKSEKDNNYFLIEKSVDAVTWKVLEKINGTGNSVVEKKYYTQDPSPYNGLSYYRLKQVDFDGKESIYPPKSININQIINANLLIYPNPTNNQITIESNFNSSKVNLNGIQIYNSLGQDFTNRVKTIDNNHYKIILDLSNIQSGIYYIKFQTQLYKVIKY</sequence>
<name>A0A2W1N2G4_9FLAO</name>
<proteinExistence type="predicted"/>
<evidence type="ECO:0000313" key="4">
    <source>
        <dbReference type="Proteomes" id="UP000249248"/>
    </source>
</evidence>
<evidence type="ECO:0000313" key="3">
    <source>
        <dbReference type="EMBL" id="PZE18487.1"/>
    </source>
</evidence>
<dbReference type="InterPro" id="IPR026444">
    <property type="entry name" value="Secre_tail"/>
</dbReference>